<keyword evidence="1" id="KW-0812">Transmembrane</keyword>
<accession>A0A9P0NND4</accession>
<proteinExistence type="predicted"/>
<gene>
    <name evidence="2" type="ORF">APHIGO_LOCUS11555</name>
</gene>
<dbReference type="Proteomes" id="UP001154329">
    <property type="component" value="Chromosome 4"/>
</dbReference>
<keyword evidence="1" id="KW-1133">Transmembrane helix</keyword>
<evidence type="ECO:0000313" key="2">
    <source>
        <dbReference type="EMBL" id="CAH1738157.1"/>
    </source>
</evidence>
<evidence type="ECO:0000313" key="3">
    <source>
        <dbReference type="Proteomes" id="UP001154329"/>
    </source>
</evidence>
<dbReference type="AlphaFoldDB" id="A0A9P0NND4"/>
<feature type="transmembrane region" description="Helical" evidence="1">
    <location>
        <begin position="38"/>
        <end position="63"/>
    </location>
</feature>
<sequence length="395" mass="44162">MKITRKCRHGGDEEDDVCYMLKVNKGAQKIITAFPDQLTLVFMWSLLTVVFVVFLITTTYLFLRFELPPPPPSSAALHTTRRERCPMNQLVARQDIGPNDIHYVFIDYDHIRQLYACSLESAVKSMVSDGFHRVNVFVVNGIKRVEDLNTTISLRQRNTMVSLSSTLDNLVATYGHNRLNVMHLSLEEYLSGSPFQGMDLSSRPNLAKFAVKLVVLWQFGGTVLDDDIMTAARENVYRPTNNTVEYGDRIISSPVACHAFVYEAMLSARRYALGGEQFAPTTGQTILDETATVVRDGALPLPDWVMCSNDRKLNNGHPCCYVVGATAEFLDCPIVVDKQSLSPKLQETARVMSPRLARFRKPGVSRLATSTVNASAVADDQNRNTTDDERISKAI</sequence>
<reference evidence="2" key="2">
    <citation type="submission" date="2022-10" db="EMBL/GenBank/DDBJ databases">
        <authorList>
            <consortium name="ENA_rothamsted_submissions"/>
            <consortium name="culmorum"/>
            <person name="King R."/>
        </authorList>
    </citation>
    <scope>NUCLEOTIDE SEQUENCE</scope>
</reference>
<protein>
    <submittedName>
        <fullName evidence="2">Uncharacterized protein</fullName>
    </submittedName>
</protein>
<keyword evidence="3" id="KW-1185">Reference proteome</keyword>
<dbReference type="EMBL" id="OU899037">
    <property type="protein sequence ID" value="CAH1738157.1"/>
    <property type="molecule type" value="Genomic_DNA"/>
</dbReference>
<reference evidence="2" key="1">
    <citation type="submission" date="2022-02" db="EMBL/GenBank/DDBJ databases">
        <authorList>
            <person name="King R."/>
        </authorList>
    </citation>
    <scope>NUCLEOTIDE SEQUENCE</scope>
</reference>
<keyword evidence="1" id="KW-0472">Membrane</keyword>
<name>A0A9P0NND4_APHGO</name>
<evidence type="ECO:0000256" key="1">
    <source>
        <dbReference type="SAM" id="Phobius"/>
    </source>
</evidence>
<organism evidence="2 3">
    <name type="scientific">Aphis gossypii</name>
    <name type="common">Cotton aphid</name>
    <dbReference type="NCBI Taxonomy" id="80765"/>
    <lineage>
        <taxon>Eukaryota</taxon>
        <taxon>Metazoa</taxon>
        <taxon>Ecdysozoa</taxon>
        <taxon>Arthropoda</taxon>
        <taxon>Hexapoda</taxon>
        <taxon>Insecta</taxon>
        <taxon>Pterygota</taxon>
        <taxon>Neoptera</taxon>
        <taxon>Paraneoptera</taxon>
        <taxon>Hemiptera</taxon>
        <taxon>Sternorrhyncha</taxon>
        <taxon>Aphidomorpha</taxon>
        <taxon>Aphidoidea</taxon>
        <taxon>Aphididae</taxon>
        <taxon>Aphidini</taxon>
        <taxon>Aphis</taxon>
        <taxon>Aphis</taxon>
    </lineage>
</organism>